<dbReference type="STRING" id="550983.A4R26_09985"/>
<name>A0A1V9EIU6_9BACT</name>
<proteinExistence type="predicted"/>
<evidence type="ECO:0000313" key="1">
    <source>
        <dbReference type="EMBL" id="OQP45805.1"/>
    </source>
</evidence>
<organism evidence="1 2">
    <name type="scientific">Niastella populi</name>
    <dbReference type="NCBI Taxonomy" id="550983"/>
    <lineage>
        <taxon>Bacteria</taxon>
        <taxon>Pseudomonadati</taxon>
        <taxon>Bacteroidota</taxon>
        <taxon>Chitinophagia</taxon>
        <taxon>Chitinophagales</taxon>
        <taxon>Chitinophagaceae</taxon>
        <taxon>Niastella</taxon>
    </lineage>
</organism>
<comment type="caution">
    <text evidence="1">The sequence shown here is derived from an EMBL/GenBank/DDBJ whole genome shotgun (WGS) entry which is preliminary data.</text>
</comment>
<keyword evidence="2" id="KW-1185">Reference proteome</keyword>
<reference evidence="2" key="1">
    <citation type="submission" date="2016-04" db="EMBL/GenBank/DDBJ databases">
        <authorList>
            <person name="Chen L."/>
            <person name="Zhuang W."/>
            <person name="Wang G."/>
        </authorList>
    </citation>
    <scope>NUCLEOTIDE SEQUENCE [LARGE SCALE GENOMIC DNA]</scope>
    <source>
        <strain evidence="2">208</strain>
    </source>
</reference>
<protein>
    <submittedName>
        <fullName evidence="1">Uncharacterized protein</fullName>
    </submittedName>
</protein>
<evidence type="ECO:0000313" key="2">
    <source>
        <dbReference type="Proteomes" id="UP000192276"/>
    </source>
</evidence>
<gene>
    <name evidence="1" type="ORF">A4R26_09985</name>
</gene>
<sequence>MLVRSVNWPGLFQGIFERGFHAALQFFIGDIQEHIAHSMVAMGAADINVAIVRERQQLIFSYYA</sequence>
<dbReference type="Proteomes" id="UP000192276">
    <property type="component" value="Unassembled WGS sequence"/>
</dbReference>
<accession>A0A1V9EIU6</accession>
<dbReference type="AlphaFoldDB" id="A0A1V9EIU6"/>
<dbReference type="EMBL" id="LWBP01000254">
    <property type="protein sequence ID" value="OQP45805.1"/>
    <property type="molecule type" value="Genomic_DNA"/>
</dbReference>